<protein>
    <recommendedName>
        <fullName evidence="4">Pyrimidine 5-nucleotidase</fullName>
    </recommendedName>
</protein>
<organism evidence="2 3">
    <name type="scientific">Triparma columacea</name>
    <dbReference type="NCBI Taxonomy" id="722753"/>
    <lineage>
        <taxon>Eukaryota</taxon>
        <taxon>Sar</taxon>
        <taxon>Stramenopiles</taxon>
        <taxon>Ochrophyta</taxon>
        <taxon>Bolidophyceae</taxon>
        <taxon>Parmales</taxon>
        <taxon>Triparmaceae</taxon>
        <taxon>Triparma</taxon>
    </lineage>
</organism>
<name>A0A9W7L828_9STRA</name>
<evidence type="ECO:0000256" key="1">
    <source>
        <dbReference type="SAM" id="SignalP"/>
    </source>
</evidence>
<dbReference type="SFLD" id="SFLDG01132">
    <property type="entry name" value="C1.5.3:_5'-Nucleotidase_Like"/>
    <property type="match status" value="1"/>
</dbReference>
<evidence type="ECO:0000313" key="3">
    <source>
        <dbReference type="Proteomes" id="UP001165065"/>
    </source>
</evidence>
<dbReference type="EMBL" id="BRYA01000979">
    <property type="protein sequence ID" value="GMI36889.1"/>
    <property type="molecule type" value="Genomic_DNA"/>
</dbReference>
<reference evidence="3" key="1">
    <citation type="journal article" date="2023" name="Commun. Biol.">
        <title>Genome analysis of Parmales, the sister group of diatoms, reveals the evolutionary specialization of diatoms from phago-mixotrophs to photoautotrophs.</title>
        <authorList>
            <person name="Ban H."/>
            <person name="Sato S."/>
            <person name="Yoshikawa S."/>
            <person name="Yamada K."/>
            <person name="Nakamura Y."/>
            <person name="Ichinomiya M."/>
            <person name="Sato N."/>
            <person name="Blanc-Mathieu R."/>
            <person name="Endo H."/>
            <person name="Kuwata A."/>
            <person name="Ogata H."/>
        </authorList>
    </citation>
    <scope>NUCLEOTIDE SEQUENCE [LARGE SCALE GENOMIC DNA]</scope>
</reference>
<dbReference type="SFLD" id="SFLDS00003">
    <property type="entry name" value="Haloacid_Dehalogenase"/>
    <property type="match status" value="1"/>
</dbReference>
<dbReference type="PANTHER" id="PTHR12725:SF117">
    <property type="entry name" value="HALOACID DEHALOGENASE-LIKE HYDROLASE"/>
    <property type="match status" value="1"/>
</dbReference>
<dbReference type="Pfam" id="PF00702">
    <property type="entry name" value="Hydrolase"/>
    <property type="match status" value="1"/>
</dbReference>
<gene>
    <name evidence="2" type="ORF">TrCOL_g13030</name>
</gene>
<dbReference type="AlphaFoldDB" id="A0A9W7L828"/>
<dbReference type="PANTHER" id="PTHR12725">
    <property type="entry name" value="HALOACID DEHALOGENASE-LIKE HYDROLASE"/>
    <property type="match status" value="1"/>
</dbReference>
<evidence type="ECO:0008006" key="4">
    <source>
        <dbReference type="Google" id="ProtNLM"/>
    </source>
</evidence>
<dbReference type="InterPro" id="IPR010237">
    <property type="entry name" value="Pyr-5-nucltdase"/>
</dbReference>
<dbReference type="OrthoDB" id="1065058at2759"/>
<keyword evidence="1" id="KW-0732">Signal</keyword>
<dbReference type="SUPFAM" id="SSF56784">
    <property type="entry name" value="HAD-like"/>
    <property type="match status" value="1"/>
</dbReference>
<dbReference type="SFLD" id="SFLDG01129">
    <property type="entry name" value="C1.5:_HAD__Beta-PGM__Phosphata"/>
    <property type="match status" value="1"/>
</dbReference>
<keyword evidence="3" id="KW-1185">Reference proteome</keyword>
<dbReference type="Proteomes" id="UP001165065">
    <property type="component" value="Unassembled WGS sequence"/>
</dbReference>
<accession>A0A9W7L828</accession>
<evidence type="ECO:0000313" key="2">
    <source>
        <dbReference type="EMBL" id="GMI36889.1"/>
    </source>
</evidence>
<comment type="caution">
    <text evidence="2">The sequence shown here is derived from an EMBL/GenBank/DDBJ whole genome shotgun (WGS) entry which is preliminary data.</text>
</comment>
<dbReference type="InterPro" id="IPR023214">
    <property type="entry name" value="HAD_sf"/>
</dbReference>
<sequence>MSKASIALFLFSTVSVLGLSVSTSKRKPPVKAIFFDCDDCLYQDNWYVAGKLTEAIESFCTTELGLPSGKAYDLYKEHGTALLGLLNEGLLERSAVDNYLKVVHDIQVKEHLRPDPKLRELLLRIDPSIKTYIFTASVKHHAVECLKALGIYDLFEDRIIDTKVCKLATKHSASSFLAAMDFANLPPSSSPSCVFFDDSPKNLAVASELGWRPVLVGLKGRDTGEDVVCEGAEKRIQSIHSLFEAIPELERR</sequence>
<feature type="chain" id="PRO_5040844335" description="Pyrimidine 5-nucleotidase" evidence="1">
    <location>
        <begin position="19"/>
        <end position="252"/>
    </location>
</feature>
<proteinExistence type="predicted"/>
<dbReference type="InterPro" id="IPR036412">
    <property type="entry name" value="HAD-like_sf"/>
</dbReference>
<feature type="signal peptide" evidence="1">
    <location>
        <begin position="1"/>
        <end position="18"/>
    </location>
</feature>
<dbReference type="Gene3D" id="3.40.50.1000">
    <property type="entry name" value="HAD superfamily/HAD-like"/>
    <property type="match status" value="1"/>
</dbReference>